<evidence type="ECO:0000313" key="1">
    <source>
        <dbReference type="EMBL" id="GIH26503.1"/>
    </source>
</evidence>
<name>A0A919QFD3_9ACTN</name>
<dbReference type="AlphaFoldDB" id="A0A919QFD3"/>
<reference evidence="1" key="1">
    <citation type="submission" date="2021-01" db="EMBL/GenBank/DDBJ databases">
        <title>Whole genome shotgun sequence of Acrocarpospora phusangensis NBRC 108782.</title>
        <authorList>
            <person name="Komaki H."/>
            <person name="Tamura T."/>
        </authorList>
    </citation>
    <scope>NUCLEOTIDE SEQUENCE</scope>
    <source>
        <strain evidence="1">NBRC 108782</strain>
    </source>
</reference>
<sequence>MQAAGSITEGPQKSLGSPLMNRTVLGLAALTAACLGLALAAVPAAAAPGPETCRQGFVWRQAKPSDLVCVIPGNRDQTALDNSVRQTRWTSGAYGAHTCLSGYVWRNAFDGDDVCVHPKVRDQAAADNAASPARKLAAKLWVSRYTTPARMGDKSGTADIPKLKINGSHFNYGRVEVYVRYGGTRRVAYKVVLNASAHPGFAGGSFGRKTGLFDCSGPGKPANAYAQARDLVSGRWSAKVPIRIGCAVL</sequence>
<dbReference type="EMBL" id="BOOA01000041">
    <property type="protein sequence ID" value="GIH26503.1"/>
    <property type="molecule type" value="Genomic_DNA"/>
</dbReference>
<gene>
    <name evidence="1" type="ORF">Aph01nite_48130</name>
</gene>
<keyword evidence="2" id="KW-1185">Reference proteome</keyword>
<evidence type="ECO:0000313" key="2">
    <source>
        <dbReference type="Proteomes" id="UP000640052"/>
    </source>
</evidence>
<proteinExistence type="predicted"/>
<dbReference type="Proteomes" id="UP000640052">
    <property type="component" value="Unassembled WGS sequence"/>
</dbReference>
<comment type="caution">
    <text evidence="1">The sequence shown here is derived from an EMBL/GenBank/DDBJ whole genome shotgun (WGS) entry which is preliminary data.</text>
</comment>
<accession>A0A919QFD3</accession>
<organism evidence="1 2">
    <name type="scientific">Acrocarpospora phusangensis</name>
    <dbReference type="NCBI Taxonomy" id="1070424"/>
    <lineage>
        <taxon>Bacteria</taxon>
        <taxon>Bacillati</taxon>
        <taxon>Actinomycetota</taxon>
        <taxon>Actinomycetes</taxon>
        <taxon>Streptosporangiales</taxon>
        <taxon>Streptosporangiaceae</taxon>
        <taxon>Acrocarpospora</taxon>
    </lineage>
</organism>
<protein>
    <submittedName>
        <fullName evidence="1">Uncharacterized protein</fullName>
    </submittedName>
</protein>